<evidence type="ECO:0000256" key="2">
    <source>
        <dbReference type="SAM" id="Phobius"/>
    </source>
</evidence>
<dbReference type="Proteomes" id="UP000183832">
    <property type="component" value="Unassembled WGS sequence"/>
</dbReference>
<dbReference type="OrthoDB" id="6618165at2759"/>
<organism evidence="4 5">
    <name type="scientific">Clunio marinus</name>
    <dbReference type="NCBI Taxonomy" id="568069"/>
    <lineage>
        <taxon>Eukaryota</taxon>
        <taxon>Metazoa</taxon>
        <taxon>Ecdysozoa</taxon>
        <taxon>Arthropoda</taxon>
        <taxon>Hexapoda</taxon>
        <taxon>Insecta</taxon>
        <taxon>Pterygota</taxon>
        <taxon>Neoptera</taxon>
        <taxon>Endopterygota</taxon>
        <taxon>Diptera</taxon>
        <taxon>Nematocera</taxon>
        <taxon>Chironomoidea</taxon>
        <taxon>Chironomidae</taxon>
        <taxon>Clunio</taxon>
    </lineage>
</organism>
<evidence type="ECO:0000313" key="5">
    <source>
        <dbReference type="Proteomes" id="UP000183832"/>
    </source>
</evidence>
<evidence type="ECO:0000313" key="4">
    <source>
        <dbReference type="EMBL" id="CRK99968.1"/>
    </source>
</evidence>
<feature type="compositionally biased region" description="Low complexity" evidence="1">
    <location>
        <begin position="25"/>
        <end position="37"/>
    </location>
</feature>
<feature type="compositionally biased region" description="Polar residues" evidence="1">
    <location>
        <begin position="38"/>
        <end position="47"/>
    </location>
</feature>
<keyword evidence="2" id="KW-1133">Transmembrane helix</keyword>
<feature type="signal peptide" evidence="3">
    <location>
        <begin position="1"/>
        <end position="20"/>
    </location>
</feature>
<gene>
    <name evidence="4" type="ORF">CLUMA_CG013263</name>
</gene>
<feature type="chain" id="PRO_5012791759" evidence="3">
    <location>
        <begin position="21"/>
        <end position="216"/>
    </location>
</feature>
<feature type="transmembrane region" description="Helical" evidence="2">
    <location>
        <begin position="136"/>
        <end position="169"/>
    </location>
</feature>
<keyword evidence="2" id="KW-0812">Transmembrane</keyword>
<protein>
    <submittedName>
        <fullName evidence="4">CLUMA_CG013263, isoform A</fullName>
    </submittedName>
</protein>
<reference evidence="4 5" key="1">
    <citation type="submission" date="2015-04" db="EMBL/GenBank/DDBJ databases">
        <authorList>
            <person name="Syromyatnikov M.Y."/>
            <person name="Popov V.N."/>
        </authorList>
    </citation>
    <scope>NUCLEOTIDE SEQUENCE [LARGE SCALE GENOMIC DNA]</scope>
</reference>
<dbReference type="EMBL" id="CVRI01000054">
    <property type="protein sequence ID" value="CRK99968.1"/>
    <property type="molecule type" value="Genomic_DNA"/>
</dbReference>
<accession>A0A1J1IIE0</accession>
<dbReference type="AlphaFoldDB" id="A0A1J1IIE0"/>
<name>A0A1J1IIE0_9DIPT</name>
<keyword evidence="3" id="KW-0732">Signal</keyword>
<evidence type="ECO:0000256" key="1">
    <source>
        <dbReference type="SAM" id="MobiDB-lite"/>
    </source>
</evidence>
<feature type="region of interest" description="Disordered" evidence="1">
    <location>
        <begin position="25"/>
        <end position="47"/>
    </location>
</feature>
<keyword evidence="5" id="KW-1185">Reference proteome</keyword>
<evidence type="ECO:0000256" key="3">
    <source>
        <dbReference type="SAM" id="SignalP"/>
    </source>
</evidence>
<dbReference type="STRING" id="568069.A0A1J1IIE0"/>
<sequence>MHKIISVLTLFGFIISTIKADATQQQPSSSQTSQVASDNPQTSFVSSASNYPNTDTISLLNNQAYDPTLYASFVPQDAVQQYVSQYGPGFAGQALEGFLIPTMKQTEIEPVEPSSFDFLRSLLPAPRLFIGALTRLFSFAVSAFGVIFFGGAITSFLCAFTPLCSITFFASPLALLRKESKEIVDKIGSEITAERIKRAADLFKLAMDKYQSMQHS</sequence>
<proteinExistence type="predicted"/>
<keyword evidence="2" id="KW-0472">Membrane</keyword>